<dbReference type="Pfam" id="PF00440">
    <property type="entry name" value="TetR_N"/>
    <property type="match status" value="1"/>
</dbReference>
<evidence type="ECO:0000259" key="6">
    <source>
        <dbReference type="PROSITE" id="PS50977"/>
    </source>
</evidence>
<dbReference type="InterPro" id="IPR025996">
    <property type="entry name" value="MT1864/Rv1816-like_C"/>
</dbReference>
<gene>
    <name evidence="7" type="ORF">B1H19_03920</name>
</gene>
<feature type="region of interest" description="Disordered" evidence="5">
    <location>
        <begin position="1"/>
        <end position="26"/>
    </location>
</feature>
<dbReference type="SUPFAM" id="SSF46689">
    <property type="entry name" value="Homeodomain-like"/>
    <property type="match status" value="1"/>
</dbReference>
<dbReference type="SUPFAM" id="SSF48498">
    <property type="entry name" value="Tetracyclin repressor-like, C-terminal domain"/>
    <property type="match status" value="1"/>
</dbReference>
<dbReference type="PANTHER" id="PTHR30055">
    <property type="entry name" value="HTH-TYPE TRANSCRIPTIONAL REGULATOR RUTR"/>
    <property type="match status" value="1"/>
</dbReference>
<feature type="domain" description="HTH tetR-type" evidence="6">
    <location>
        <begin position="30"/>
        <end position="90"/>
    </location>
</feature>
<dbReference type="KEGG" id="sgv:B1H19_03920"/>
<evidence type="ECO:0000256" key="2">
    <source>
        <dbReference type="ARBA" id="ARBA00023125"/>
    </source>
</evidence>
<evidence type="ECO:0000256" key="5">
    <source>
        <dbReference type="SAM" id="MobiDB-lite"/>
    </source>
</evidence>
<evidence type="ECO:0000256" key="4">
    <source>
        <dbReference type="PROSITE-ProRule" id="PRU00335"/>
    </source>
</evidence>
<feature type="DNA-binding region" description="H-T-H motif" evidence="4">
    <location>
        <begin position="53"/>
        <end position="72"/>
    </location>
</feature>
<dbReference type="PANTHER" id="PTHR30055:SF243">
    <property type="entry name" value="HTH-TYPE TRANSCRIPTIONAL REGULATOR RV1816"/>
    <property type="match status" value="1"/>
</dbReference>
<dbReference type="Proteomes" id="UP000192726">
    <property type="component" value="Chromosome"/>
</dbReference>
<reference evidence="7 8" key="1">
    <citation type="submission" date="2017-04" db="EMBL/GenBank/DDBJ databases">
        <title>Complete Genome Sequence of Streptomyces gilvosporeus F607, a Capable Producer of Natamycin.</title>
        <authorList>
            <person name="Zong G."/>
            <person name="Zhong C."/>
            <person name="Fu J."/>
            <person name="Qin R."/>
            <person name="Cao G."/>
        </authorList>
    </citation>
    <scope>NUCLEOTIDE SEQUENCE [LARGE SCALE GENOMIC DNA]</scope>
    <source>
        <strain evidence="7 8">F607</strain>
    </source>
</reference>
<dbReference type="InterPro" id="IPR009057">
    <property type="entry name" value="Homeodomain-like_sf"/>
</dbReference>
<dbReference type="InterPro" id="IPR001647">
    <property type="entry name" value="HTH_TetR"/>
</dbReference>
<keyword evidence="2 4" id="KW-0238">DNA-binding</keyword>
<dbReference type="InterPro" id="IPR036271">
    <property type="entry name" value="Tet_transcr_reg_TetR-rel_C_sf"/>
</dbReference>
<organism evidence="7 8">
    <name type="scientific">Streptomyces gilvosporeus</name>
    <dbReference type="NCBI Taxonomy" id="553510"/>
    <lineage>
        <taxon>Bacteria</taxon>
        <taxon>Bacillati</taxon>
        <taxon>Actinomycetota</taxon>
        <taxon>Actinomycetes</taxon>
        <taxon>Kitasatosporales</taxon>
        <taxon>Streptomycetaceae</taxon>
        <taxon>Streptomyces</taxon>
    </lineage>
</organism>
<name>A0A1V0TKJ3_9ACTN</name>
<dbReference type="STRING" id="553510.B1H19_03920"/>
<dbReference type="AlphaFoldDB" id="A0A1V0TKJ3"/>
<accession>A0A1V0TKJ3</accession>
<dbReference type="GO" id="GO:0000976">
    <property type="term" value="F:transcription cis-regulatory region binding"/>
    <property type="evidence" value="ECO:0007669"/>
    <property type="project" value="TreeGrafter"/>
</dbReference>
<protein>
    <recommendedName>
        <fullName evidence="6">HTH tetR-type domain-containing protein</fullName>
    </recommendedName>
</protein>
<dbReference type="Pfam" id="PF13305">
    <property type="entry name" value="TetR_C_33"/>
    <property type="match status" value="1"/>
</dbReference>
<dbReference type="Gene3D" id="1.10.357.10">
    <property type="entry name" value="Tetracycline Repressor, domain 2"/>
    <property type="match status" value="1"/>
</dbReference>
<evidence type="ECO:0000313" key="8">
    <source>
        <dbReference type="Proteomes" id="UP000192726"/>
    </source>
</evidence>
<evidence type="ECO:0000313" key="7">
    <source>
        <dbReference type="EMBL" id="ARF53423.1"/>
    </source>
</evidence>
<dbReference type="GO" id="GO:0003700">
    <property type="term" value="F:DNA-binding transcription factor activity"/>
    <property type="evidence" value="ECO:0007669"/>
    <property type="project" value="TreeGrafter"/>
</dbReference>
<evidence type="ECO:0000256" key="1">
    <source>
        <dbReference type="ARBA" id="ARBA00023015"/>
    </source>
</evidence>
<evidence type="ECO:0000256" key="3">
    <source>
        <dbReference type="ARBA" id="ARBA00023163"/>
    </source>
</evidence>
<keyword evidence="8" id="KW-1185">Reference proteome</keyword>
<keyword evidence="1" id="KW-0805">Transcription regulation</keyword>
<dbReference type="InterPro" id="IPR050109">
    <property type="entry name" value="HTH-type_TetR-like_transc_reg"/>
</dbReference>
<sequence>MLTLSREGGCTAVPSTSGTAAGGRRHRVREEALAEILRTGRRLLVDEGPSAVTLRAIARDMGMTAPGLYRYYASHRDLIQALTSHLYDELAAALTQAREHHPAAEPGRQLREVCRELRRWALAHPREFGLLFAKPVTDADTAPGTAAHDSSWRFGAVLLDLMVRLWRQGGIHPPTDLDPSWIAQLEEVREHLAGEPVPLEILYVFVSCWARLYGAVAVEVFGHLDFALADPEPLFEHTVRDVLTALGETDR</sequence>
<dbReference type="EMBL" id="CP020569">
    <property type="protein sequence ID" value="ARF53423.1"/>
    <property type="molecule type" value="Genomic_DNA"/>
</dbReference>
<proteinExistence type="predicted"/>
<keyword evidence="3" id="KW-0804">Transcription</keyword>
<dbReference type="PROSITE" id="PS50977">
    <property type="entry name" value="HTH_TETR_2"/>
    <property type="match status" value="1"/>
</dbReference>